<comment type="caution">
    <text evidence="3">The sequence shown here is derived from an EMBL/GenBank/DDBJ whole genome shotgun (WGS) entry which is preliminary data.</text>
</comment>
<dbReference type="PROSITE" id="PS50042">
    <property type="entry name" value="CNMP_BINDING_3"/>
    <property type="match status" value="1"/>
</dbReference>
<evidence type="ECO:0000313" key="4">
    <source>
        <dbReference type="Proteomes" id="UP001500325"/>
    </source>
</evidence>
<evidence type="ECO:0000259" key="2">
    <source>
        <dbReference type="PROSITE" id="PS50042"/>
    </source>
</evidence>
<dbReference type="SMART" id="SM00100">
    <property type="entry name" value="cNMP"/>
    <property type="match status" value="1"/>
</dbReference>
<feature type="region of interest" description="Disordered" evidence="1">
    <location>
        <begin position="152"/>
        <end position="190"/>
    </location>
</feature>
<keyword evidence="4" id="KW-1185">Reference proteome</keyword>
<reference evidence="4" key="1">
    <citation type="journal article" date="2019" name="Int. J. Syst. Evol. Microbiol.">
        <title>The Global Catalogue of Microorganisms (GCM) 10K type strain sequencing project: providing services to taxonomists for standard genome sequencing and annotation.</title>
        <authorList>
            <consortium name="The Broad Institute Genomics Platform"/>
            <consortium name="The Broad Institute Genome Sequencing Center for Infectious Disease"/>
            <person name="Wu L."/>
            <person name="Ma J."/>
        </authorList>
    </citation>
    <scope>NUCLEOTIDE SEQUENCE [LARGE SCALE GENOMIC DNA]</scope>
    <source>
        <strain evidence="4">JCM 18055</strain>
    </source>
</reference>
<organism evidence="3 4">
    <name type="scientific">Pseudonocardia yuanmonensis</name>
    <dbReference type="NCBI Taxonomy" id="1095914"/>
    <lineage>
        <taxon>Bacteria</taxon>
        <taxon>Bacillati</taxon>
        <taxon>Actinomycetota</taxon>
        <taxon>Actinomycetes</taxon>
        <taxon>Pseudonocardiales</taxon>
        <taxon>Pseudonocardiaceae</taxon>
        <taxon>Pseudonocardia</taxon>
    </lineage>
</organism>
<dbReference type="Proteomes" id="UP001500325">
    <property type="component" value="Unassembled WGS sequence"/>
</dbReference>
<dbReference type="Pfam" id="PF00027">
    <property type="entry name" value="cNMP_binding"/>
    <property type="match status" value="1"/>
</dbReference>
<accession>A0ABP8W475</accession>
<feature type="domain" description="Cyclic nucleotide-binding" evidence="2">
    <location>
        <begin position="30"/>
        <end position="117"/>
    </location>
</feature>
<dbReference type="InterPro" id="IPR014710">
    <property type="entry name" value="RmlC-like_jellyroll"/>
</dbReference>
<dbReference type="InterPro" id="IPR000595">
    <property type="entry name" value="cNMP-bd_dom"/>
</dbReference>
<dbReference type="CDD" id="cd00038">
    <property type="entry name" value="CAP_ED"/>
    <property type="match status" value="1"/>
</dbReference>
<dbReference type="InterPro" id="IPR018490">
    <property type="entry name" value="cNMP-bd_dom_sf"/>
</dbReference>
<protein>
    <recommendedName>
        <fullName evidence="2">Cyclic nucleotide-binding domain-containing protein</fullName>
    </recommendedName>
</protein>
<name>A0ABP8W475_9PSEU</name>
<gene>
    <name evidence="3" type="ORF">GCM10023215_12220</name>
</gene>
<dbReference type="RefSeq" id="WP_345378904.1">
    <property type="nucleotide sequence ID" value="NZ_BAABIC010000003.1"/>
</dbReference>
<evidence type="ECO:0000256" key="1">
    <source>
        <dbReference type="SAM" id="MobiDB-lite"/>
    </source>
</evidence>
<feature type="compositionally biased region" description="Low complexity" evidence="1">
    <location>
        <begin position="153"/>
        <end position="166"/>
    </location>
</feature>
<dbReference type="EMBL" id="BAABIC010000003">
    <property type="protein sequence ID" value="GAA4680373.1"/>
    <property type="molecule type" value="Genomic_DNA"/>
</dbReference>
<proteinExistence type="predicted"/>
<dbReference type="SUPFAM" id="SSF51206">
    <property type="entry name" value="cAMP-binding domain-like"/>
    <property type="match status" value="1"/>
</dbReference>
<dbReference type="Gene3D" id="2.60.120.10">
    <property type="entry name" value="Jelly Rolls"/>
    <property type="match status" value="1"/>
</dbReference>
<evidence type="ECO:0000313" key="3">
    <source>
        <dbReference type="EMBL" id="GAA4680373.1"/>
    </source>
</evidence>
<sequence length="190" mass="19301">MGAGASSLPPPSSPPLGDLLPGGSALPAALIRELDRRSTVHNVAQGTVLLRQRAVVDGLIVLVQGRIATLIDFAGTGDLVVEATEEPGRVFGWSGLVAPRRATATIRADADSRIVMLPLAVVRDGPPRWTAAVCGLVAGALADRTRDLQARWAHPASAPTEAAEPAGVSGAARPSEVSGPSALSEVSGDA</sequence>